<evidence type="ECO:0000313" key="1">
    <source>
        <dbReference type="EMBL" id="SKA56060.1"/>
    </source>
</evidence>
<name>A0A1T4UTR8_9GAMM</name>
<protein>
    <submittedName>
        <fullName evidence="1">Uncharacterized protein</fullName>
    </submittedName>
</protein>
<evidence type="ECO:0000313" key="2">
    <source>
        <dbReference type="Proteomes" id="UP000190162"/>
    </source>
</evidence>
<sequence>MLYVSVSDWRGLAQSQADQIAIEPPKDCRARAPYLQSKNLAVAFVGDGKYVSVGDHDATVTSVLVECSRENVF</sequence>
<reference evidence="2" key="1">
    <citation type="submission" date="2017-02" db="EMBL/GenBank/DDBJ databases">
        <authorList>
            <person name="Varghese N."/>
            <person name="Submissions S."/>
        </authorList>
    </citation>
    <scope>NUCLEOTIDE SEQUENCE [LARGE SCALE GENOMIC DNA]</scope>
    <source>
        <strain evidence="2">DSM 22720</strain>
    </source>
</reference>
<dbReference type="AlphaFoldDB" id="A0A1T4UTR8"/>
<proteinExistence type="predicted"/>
<accession>A0A1T4UTR8</accession>
<gene>
    <name evidence="1" type="ORF">SAMN02745132_02504</name>
</gene>
<keyword evidence="2" id="KW-1185">Reference proteome</keyword>
<dbReference type="EMBL" id="FUXU01000030">
    <property type="protein sequence ID" value="SKA56060.1"/>
    <property type="molecule type" value="Genomic_DNA"/>
</dbReference>
<dbReference type="Proteomes" id="UP000190162">
    <property type="component" value="Unassembled WGS sequence"/>
</dbReference>
<organism evidence="1 2">
    <name type="scientific">Enterovibrio nigricans DSM 22720</name>
    <dbReference type="NCBI Taxonomy" id="1121868"/>
    <lineage>
        <taxon>Bacteria</taxon>
        <taxon>Pseudomonadati</taxon>
        <taxon>Pseudomonadota</taxon>
        <taxon>Gammaproteobacteria</taxon>
        <taxon>Vibrionales</taxon>
        <taxon>Vibrionaceae</taxon>
        <taxon>Enterovibrio</taxon>
    </lineage>
</organism>
<dbReference type="RefSeq" id="WP_078752835.1">
    <property type="nucleotide sequence ID" value="NZ_FUXU01000030.1"/>
</dbReference>